<gene>
    <name evidence="10" type="primary">murF</name>
    <name evidence="15" type="ORF">LX64_02983</name>
</gene>
<dbReference type="InterPro" id="IPR051046">
    <property type="entry name" value="MurCDEF_CellWall_CoF430Synth"/>
</dbReference>
<evidence type="ECO:0000256" key="6">
    <source>
        <dbReference type="ARBA" id="ARBA00022960"/>
    </source>
</evidence>
<evidence type="ECO:0000259" key="12">
    <source>
        <dbReference type="Pfam" id="PF01225"/>
    </source>
</evidence>
<evidence type="ECO:0000313" key="16">
    <source>
        <dbReference type="Proteomes" id="UP000249547"/>
    </source>
</evidence>
<dbReference type="Pfam" id="PF02875">
    <property type="entry name" value="Mur_ligase_C"/>
    <property type="match status" value="1"/>
</dbReference>
<sequence length="427" mass="46436">MTISALYDIYLQNPSIQTDTRKLKQGDLFFALKGPNFDGNTYAANALAAGARAAIIDDKAYFIDADKTILVDDVLTTLQKLAEHHRLQFNIPFIGITGTNGKTTTKELINAVLSQHFKTVATVGNLNNHIGVPLTLLSIPAGTEMAIIEMGANHEKEIEGYCKVAHPTHVIITNIGKAHLEGFGSVEGVKRAKGELYDYARANKGTAFVCNDLSYLVDMSAGIAEVVTYGKGEADYSGEPVPGKPLLEVSVKNIPGLESIQTNLVGDYNYTNVLAAVTVGSYFKVPVEKIHTALSNYTPSNNRSQVMQIGSNTIIMDAYNANPSSMKAAIDNFASLHATKKVLLLGAMRELGENSVAEHQAVVDLLETQHWHAVVLVGGDFEHVRHPYIYLPDAMAAKTWLQQQQFEEAHILIKGSRGIGMERVIEA</sequence>
<dbReference type="OrthoDB" id="9801978at2"/>
<dbReference type="RefSeq" id="WP_111598411.1">
    <property type="nucleotide sequence ID" value="NZ_QLLL01000005.1"/>
</dbReference>
<dbReference type="GO" id="GO:0051301">
    <property type="term" value="P:cell division"/>
    <property type="evidence" value="ECO:0007669"/>
    <property type="project" value="UniProtKB-KW"/>
</dbReference>
<keyword evidence="2 10" id="KW-0436">Ligase</keyword>
<evidence type="ECO:0000256" key="7">
    <source>
        <dbReference type="ARBA" id="ARBA00022984"/>
    </source>
</evidence>
<proteinExistence type="inferred from homology"/>
<evidence type="ECO:0000256" key="3">
    <source>
        <dbReference type="ARBA" id="ARBA00022618"/>
    </source>
</evidence>
<comment type="pathway">
    <text evidence="10 11">Cell wall biogenesis; peptidoglycan biosynthesis.</text>
</comment>
<keyword evidence="9 10" id="KW-0961">Cell wall biogenesis/degradation</keyword>
<dbReference type="GO" id="GO:0005737">
    <property type="term" value="C:cytoplasm"/>
    <property type="evidence" value="ECO:0007669"/>
    <property type="project" value="UniProtKB-SubCell"/>
</dbReference>
<dbReference type="InterPro" id="IPR036565">
    <property type="entry name" value="Mur-like_cat_sf"/>
</dbReference>
<dbReference type="Pfam" id="PF08245">
    <property type="entry name" value="Mur_ligase_M"/>
    <property type="match status" value="1"/>
</dbReference>
<evidence type="ECO:0000313" key="15">
    <source>
        <dbReference type="EMBL" id="RAJ04105.1"/>
    </source>
</evidence>
<evidence type="ECO:0000256" key="2">
    <source>
        <dbReference type="ARBA" id="ARBA00022598"/>
    </source>
</evidence>
<keyword evidence="3 10" id="KW-0132">Cell division</keyword>
<dbReference type="GO" id="GO:0008360">
    <property type="term" value="P:regulation of cell shape"/>
    <property type="evidence" value="ECO:0007669"/>
    <property type="project" value="UniProtKB-KW"/>
</dbReference>
<evidence type="ECO:0000256" key="1">
    <source>
        <dbReference type="ARBA" id="ARBA00022490"/>
    </source>
</evidence>
<dbReference type="Gene3D" id="3.90.190.20">
    <property type="entry name" value="Mur ligase, C-terminal domain"/>
    <property type="match status" value="1"/>
</dbReference>
<dbReference type="EC" id="6.3.2.10" evidence="10 11"/>
<comment type="catalytic activity">
    <reaction evidence="10 11">
        <text>D-alanyl-D-alanine + UDP-N-acetyl-alpha-D-muramoyl-L-alanyl-gamma-D-glutamyl-meso-2,6-diaminopimelate + ATP = UDP-N-acetyl-alpha-D-muramoyl-L-alanyl-gamma-D-glutamyl-meso-2,6-diaminopimeloyl-D-alanyl-D-alanine + ADP + phosphate + H(+)</text>
        <dbReference type="Rhea" id="RHEA:28374"/>
        <dbReference type="ChEBI" id="CHEBI:15378"/>
        <dbReference type="ChEBI" id="CHEBI:30616"/>
        <dbReference type="ChEBI" id="CHEBI:43474"/>
        <dbReference type="ChEBI" id="CHEBI:57822"/>
        <dbReference type="ChEBI" id="CHEBI:61386"/>
        <dbReference type="ChEBI" id="CHEBI:83905"/>
        <dbReference type="ChEBI" id="CHEBI:456216"/>
        <dbReference type="EC" id="6.3.2.10"/>
    </reaction>
</comment>
<dbReference type="HAMAP" id="MF_02019">
    <property type="entry name" value="MurF"/>
    <property type="match status" value="1"/>
</dbReference>
<evidence type="ECO:0000256" key="9">
    <source>
        <dbReference type="ARBA" id="ARBA00023316"/>
    </source>
</evidence>
<dbReference type="NCBIfam" id="TIGR01143">
    <property type="entry name" value="murF"/>
    <property type="match status" value="1"/>
</dbReference>
<reference evidence="15 16" key="1">
    <citation type="submission" date="2018-06" db="EMBL/GenBank/DDBJ databases">
        <title>Genomic Encyclopedia of Archaeal and Bacterial Type Strains, Phase II (KMG-II): from individual species to whole genera.</title>
        <authorList>
            <person name="Goeker M."/>
        </authorList>
    </citation>
    <scope>NUCLEOTIDE SEQUENCE [LARGE SCALE GENOMIC DNA]</scope>
    <source>
        <strain evidence="15 16">DSM 23857</strain>
    </source>
</reference>
<dbReference type="InterPro" id="IPR004101">
    <property type="entry name" value="Mur_ligase_C"/>
</dbReference>
<comment type="function">
    <text evidence="10 11">Involved in cell wall formation. Catalyzes the final step in the synthesis of UDP-N-acetylmuramoyl-pentapeptide, the precursor of murein.</text>
</comment>
<evidence type="ECO:0000256" key="4">
    <source>
        <dbReference type="ARBA" id="ARBA00022741"/>
    </source>
</evidence>
<feature type="domain" description="Mur ligase N-terminal catalytic" evidence="12">
    <location>
        <begin position="16"/>
        <end position="84"/>
    </location>
</feature>
<keyword evidence="1 10" id="KW-0963">Cytoplasm</keyword>
<keyword evidence="16" id="KW-1185">Reference proteome</keyword>
<comment type="subcellular location">
    <subcellularLocation>
        <location evidence="10 11">Cytoplasm</location>
    </subcellularLocation>
</comment>
<feature type="domain" description="Mur ligase C-terminal" evidence="13">
    <location>
        <begin position="303"/>
        <end position="395"/>
    </location>
</feature>
<dbReference type="Gene3D" id="3.40.1190.10">
    <property type="entry name" value="Mur-like, catalytic domain"/>
    <property type="match status" value="1"/>
</dbReference>
<dbReference type="InterPro" id="IPR005863">
    <property type="entry name" value="UDP-N-AcMur_synth"/>
</dbReference>
<comment type="caution">
    <text evidence="15">The sequence shown here is derived from an EMBL/GenBank/DDBJ whole genome shotgun (WGS) entry which is preliminary data.</text>
</comment>
<dbReference type="GO" id="GO:0047480">
    <property type="term" value="F:UDP-N-acetylmuramoyl-tripeptide-D-alanyl-D-alanine ligase activity"/>
    <property type="evidence" value="ECO:0007669"/>
    <property type="project" value="UniProtKB-UniRule"/>
</dbReference>
<dbReference type="InterPro" id="IPR035911">
    <property type="entry name" value="MurE/MurF_N"/>
</dbReference>
<dbReference type="InterPro" id="IPR013221">
    <property type="entry name" value="Mur_ligase_cen"/>
</dbReference>
<dbReference type="SUPFAM" id="SSF53244">
    <property type="entry name" value="MurD-like peptide ligases, peptide-binding domain"/>
    <property type="match status" value="1"/>
</dbReference>
<evidence type="ECO:0000256" key="8">
    <source>
        <dbReference type="ARBA" id="ARBA00023306"/>
    </source>
</evidence>
<name>A0A327QJD1_9BACT</name>
<dbReference type="Pfam" id="PF01225">
    <property type="entry name" value="Mur_ligase"/>
    <property type="match status" value="1"/>
</dbReference>
<keyword evidence="4 10" id="KW-0547">Nucleotide-binding</keyword>
<dbReference type="Gene3D" id="3.40.1390.10">
    <property type="entry name" value="MurE/MurF, N-terminal domain"/>
    <property type="match status" value="1"/>
</dbReference>
<dbReference type="GO" id="GO:0071555">
    <property type="term" value="P:cell wall organization"/>
    <property type="evidence" value="ECO:0007669"/>
    <property type="project" value="UniProtKB-KW"/>
</dbReference>
<evidence type="ECO:0000259" key="13">
    <source>
        <dbReference type="Pfam" id="PF02875"/>
    </source>
</evidence>
<evidence type="ECO:0000259" key="14">
    <source>
        <dbReference type="Pfam" id="PF08245"/>
    </source>
</evidence>
<comment type="similarity">
    <text evidence="10">Belongs to the MurCDEF family. MurF subfamily.</text>
</comment>
<dbReference type="Proteomes" id="UP000249547">
    <property type="component" value="Unassembled WGS sequence"/>
</dbReference>
<dbReference type="SUPFAM" id="SSF53623">
    <property type="entry name" value="MurD-like peptide ligases, catalytic domain"/>
    <property type="match status" value="1"/>
</dbReference>
<dbReference type="UniPathway" id="UPA00219"/>
<keyword evidence="7 10" id="KW-0573">Peptidoglycan synthesis</keyword>
<evidence type="ECO:0000256" key="5">
    <source>
        <dbReference type="ARBA" id="ARBA00022840"/>
    </source>
</evidence>
<dbReference type="PANTHER" id="PTHR43024">
    <property type="entry name" value="UDP-N-ACETYLMURAMOYL-TRIPEPTIDE--D-ALANYL-D-ALANINE LIGASE"/>
    <property type="match status" value="1"/>
</dbReference>
<evidence type="ECO:0000256" key="10">
    <source>
        <dbReference type="HAMAP-Rule" id="MF_02019"/>
    </source>
</evidence>
<protein>
    <recommendedName>
        <fullName evidence="10 11">UDP-N-acetylmuramoyl-tripeptide--D-alanyl-D-alanine ligase</fullName>
        <ecNumber evidence="10 11">6.3.2.10</ecNumber>
    </recommendedName>
    <alternativeName>
        <fullName evidence="10">D-alanyl-D-alanine-adding enzyme</fullName>
    </alternativeName>
</protein>
<dbReference type="EMBL" id="QLLL01000005">
    <property type="protein sequence ID" value="RAJ04105.1"/>
    <property type="molecule type" value="Genomic_DNA"/>
</dbReference>
<feature type="binding site" evidence="10">
    <location>
        <begin position="98"/>
        <end position="104"/>
    </location>
    <ligand>
        <name>ATP</name>
        <dbReference type="ChEBI" id="CHEBI:30616"/>
    </ligand>
</feature>
<feature type="domain" description="Mur ligase central" evidence="14">
    <location>
        <begin position="96"/>
        <end position="279"/>
    </location>
</feature>
<dbReference type="AlphaFoldDB" id="A0A327QJD1"/>
<dbReference type="PANTHER" id="PTHR43024:SF1">
    <property type="entry name" value="UDP-N-ACETYLMURAMOYL-TRIPEPTIDE--D-ALANYL-D-ALANINE LIGASE"/>
    <property type="match status" value="1"/>
</dbReference>
<dbReference type="InterPro" id="IPR036615">
    <property type="entry name" value="Mur_ligase_C_dom_sf"/>
</dbReference>
<dbReference type="InterPro" id="IPR000713">
    <property type="entry name" value="Mur_ligase_N"/>
</dbReference>
<dbReference type="GO" id="GO:0005524">
    <property type="term" value="F:ATP binding"/>
    <property type="evidence" value="ECO:0007669"/>
    <property type="project" value="UniProtKB-UniRule"/>
</dbReference>
<organism evidence="15 16">
    <name type="scientific">Chitinophaga skermanii</name>
    <dbReference type="NCBI Taxonomy" id="331697"/>
    <lineage>
        <taxon>Bacteria</taxon>
        <taxon>Pseudomonadati</taxon>
        <taxon>Bacteroidota</taxon>
        <taxon>Chitinophagia</taxon>
        <taxon>Chitinophagales</taxon>
        <taxon>Chitinophagaceae</taxon>
        <taxon>Chitinophaga</taxon>
    </lineage>
</organism>
<keyword evidence="5 10" id="KW-0067">ATP-binding</keyword>
<accession>A0A327QJD1</accession>
<dbReference type="GO" id="GO:0008766">
    <property type="term" value="F:UDP-N-acetylmuramoylalanyl-D-glutamyl-2,6-diaminopimelate-D-alanyl-D-alanine ligase activity"/>
    <property type="evidence" value="ECO:0007669"/>
    <property type="project" value="RHEA"/>
</dbReference>
<evidence type="ECO:0000256" key="11">
    <source>
        <dbReference type="RuleBase" id="RU004136"/>
    </source>
</evidence>
<dbReference type="GO" id="GO:0009252">
    <property type="term" value="P:peptidoglycan biosynthetic process"/>
    <property type="evidence" value="ECO:0007669"/>
    <property type="project" value="UniProtKB-UniRule"/>
</dbReference>
<keyword evidence="8 10" id="KW-0131">Cell cycle</keyword>
<keyword evidence="6 10" id="KW-0133">Cell shape</keyword>
<dbReference type="SUPFAM" id="SSF63418">
    <property type="entry name" value="MurE/MurF N-terminal domain"/>
    <property type="match status" value="1"/>
</dbReference>